<dbReference type="GO" id="GO:0042777">
    <property type="term" value="P:proton motive force-driven plasma membrane ATP synthesis"/>
    <property type="evidence" value="ECO:0007669"/>
    <property type="project" value="TreeGrafter"/>
</dbReference>
<dbReference type="InParanoid" id="A0A146G625"/>
<dbReference type="InterPro" id="IPR035908">
    <property type="entry name" value="F0_ATP_A_sf"/>
</dbReference>
<keyword evidence="10 11" id="KW-0066">ATP synthesis</keyword>
<evidence type="ECO:0000256" key="6">
    <source>
        <dbReference type="ARBA" id="ARBA00022781"/>
    </source>
</evidence>
<keyword evidence="4 11" id="KW-0138">CF(0)</keyword>
<sequence>MLLNLIIASSLTLNAPNFSESELGVGYFEWLTNSILATFLVVAAIVFWARQATRNMQIVPGPTQNLFEAVVEFLYDMLEGIVGKHMVGRVFSLLASLFIFILIANWFGLLPGVGSIGWGHAAQSGHGFDITVPLLRPTTADLNMTLGMATVFMFFWIYWTLSEVGLKNFLAHIFGVKGGLKGIAALLLAPIFFFVGIIEVISILFRPVSLSLRLYGNVFAGENLLTSMINLGRDLGLPDLVSMCMSVLVPIPFYFLELLVGVLQALVFTLLCAVYIQLSTTHDEEEEH</sequence>
<dbReference type="FunCoup" id="A0A146G625">
    <property type="interactions" value="333"/>
</dbReference>
<dbReference type="HAMAP" id="MF_01393">
    <property type="entry name" value="ATP_synth_a_bact"/>
    <property type="match status" value="1"/>
</dbReference>
<dbReference type="RefSeq" id="WP_084400335.1">
    <property type="nucleotide sequence ID" value="NZ_BDCO01000002.1"/>
</dbReference>
<evidence type="ECO:0000256" key="12">
    <source>
        <dbReference type="RuleBase" id="RU000483"/>
    </source>
</evidence>
<comment type="caution">
    <text evidence="13">The sequence shown here is derived from an EMBL/GenBank/DDBJ whole genome shotgun (WGS) entry which is preliminary data.</text>
</comment>
<evidence type="ECO:0000256" key="2">
    <source>
        <dbReference type="ARBA" id="ARBA00006810"/>
    </source>
</evidence>
<name>A0A146G625_TERSA</name>
<comment type="function">
    <text evidence="11 12">Key component of the proton channel; it plays a direct role in the translocation of protons across the membrane.</text>
</comment>
<gene>
    <name evidence="11" type="primary">atpB</name>
    <name evidence="13" type="ORF">TSACC_21629</name>
</gene>
<organism evidence="13 14">
    <name type="scientific">Terrimicrobium sacchariphilum</name>
    <dbReference type="NCBI Taxonomy" id="690879"/>
    <lineage>
        <taxon>Bacteria</taxon>
        <taxon>Pseudomonadati</taxon>
        <taxon>Verrucomicrobiota</taxon>
        <taxon>Terrimicrobiia</taxon>
        <taxon>Terrimicrobiales</taxon>
        <taxon>Terrimicrobiaceae</taxon>
        <taxon>Terrimicrobium</taxon>
    </lineage>
</organism>
<evidence type="ECO:0000256" key="1">
    <source>
        <dbReference type="ARBA" id="ARBA00004141"/>
    </source>
</evidence>
<dbReference type="GO" id="GO:0046933">
    <property type="term" value="F:proton-transporting ATP synthase activity, rotational mechanism"/>
    <property type="evidence" value="ECO:0007669"/>
    <property type="project" value="UniProtKB-UniRule"/>
</dbReference>
<dbReference type="AlphaFoldDB" id="A0A146G625"/>
<keyword evidence="9 11" id="KW-0472">Membrane</keyword>
<feature type="transmembrane region" description="Helical" evidence="11">
    <location>
        <begin position="253"/>
        <end position="276"/>
    </location>
</feature>
<dbReference type="NCBIfam" id="TIGR01131">
    <property type="entry name" value="ATP_synt_6_or_A"/>
    <property type="match status" value="1"/>
</dbReference>
<comment type="similarity">
    <text evidence="2 11 12">Belongs to the ATPase A chain family.</text>
</comment>
<evidence type="ECO:0000256" key="11">
    <source>
        <dbReference type="HAMAP-Rule" id="MF_01393"/>
    </source>
</evidence>
<dbReference type="InterPro" id="IPR000568">
    <property type="entry name" value="ATP_synth_F0_asu"/>
</dbReference>
<dbReference type="GO" id="GO:0045259">
    <property type="term" value="C:proton-transporting ATP synthase complex"/>
    <property type="evidence" value="ECO:0007669"/>
    <property type="project" value="UniProtKB-KW"/>
</dbReference>
<evidence type="ECO:0000256" key="3">
    <source>
        <dbReference type="ARBA" id="ARBA00022448"/>
    </source>
</evidence>
<keyword evidence="6 11" id="KW-0375">Hydrogen ion transport</keyword>
<evidence type="ECO:0000313" key="13">
    <source>
        <dbReference type="EMBL" id="GAT33219.1"/>
    </source>
</evidence>
<evidence type="ECO:0000256" key="8">
    <source>
        <dbReference type="ARBA" id="ARBA00023065"/>
    </source>
</evidence>
<dbReference type="PANTHER" id="PTHR42823">
    <property type="entry name" value="ATP SYNTHASE SUBUNIT A, CHLOROPLASTIC"/>
    <property type="match status" value="1"/>
</dbReference>
<dbReference type="Proteomes" id="UP000076023">
    <property type="component" value="Unassembled WGS sequence"/>
</dbReference>
<dbReference type="OrthoDB" id="9789241at2"/>
<dbReference type="Gene3D" id="1.20.120.220">
    <property type="entry name" value="ATP synthase, F0 complex, subunit A"/>
    <property type="match status" value="1"/>
</dbReference>
<keyword evidence="3 11" id="KW-0813">Transport</keyword>
<keyword evidence="11" id="KW-1003">Cell membrane</keyword>
<dbReference type="EMBL" id="BDCO01000002">
    <property type="protein sequence ID" value="GAT33219.1"/>
    <property type="molecule type" value="Genomic_DNA"/>
</dbReference>
<keyword evidence="8 11" id="KW-0406">Ion transport</keyword>
<proteinExistence type="inferred from homology"/>
<dbReference type="GO" id="GO:0005886">
    <property type="term" value="C:plasma membrane"/>
    <property type="evidence" value="ECO:0007669"/>
    <property type="project" value="UniProtKB-SubCell"/>
</dbReference>
<dbReference type="Pfam" id="PF00119">
    <property type="entry name" value="ATP-synt_A"/>
    <property type="match status" value="1"/>
</dbReference>
<dbReference type="STRING" id="690879.TSACC_21629"/>
<evidence type="ECO:0000256" key="10">
    <source>
        <dbReference type="ARBA" id="ARBA00023310"/>
    </source>
</evidence>
<dbReference type="SUPFAM" id="SSF81336">
    <property type="entry name" value="F1F0 ATP synthase subunit A"/>
    <property type="match status" value="1"/>
</dbReference>
<feature type="transmembrane region" description="Helical" evidence="11">
    <location>
        <begin position="182"/>
        <end position="205"/>
    </location>
</feature>
<comment type="subcellular location">
    <subcellularLocation>
        <location evidence="11 12">Cell membrane</location>
        <topology evidence="11 12">Multi-pass membrane protein</topology>
    </subcellularLocation>
    <subcellularLocation>
        <location evidence="1">Membrane</location>
        <topology evidence="1">Multi-pass membrane protein</topology>
    </subcellularLocation>
</comment>
<evidence type="ECO:0000256" key="4">
    <source>
        <dbReference type="ARBA" id="ARBA00022547"/>
    </source>
</evidence>
<evidence type="ECO:0000313" key="14">
    <source>
        <dbReference type="Proteomes" id="UP000076023"/>
    </source>
</evidence>
<feature type="transmembrane region" description="Helical" evidence="11">
    <location>
        <begin position="31"/>
        <end position="49"/>
    </location>
</feature>
<dbReference type="InterPro" id="IPR045082">
    <property type="entry name" value="ATP_syn_F0_a_bact/chloroplast"/>
</dbReference>
<dbReference type="PANTHER" id="PTHR42823:SF3">
    <property type="entry name" value="ATP SYNTHASE SUBUNIT A, CHLOROPLASTIC"/>
    <property type="match status" value="1"/>
</dbReference>
<feature type="transmembrane region" description="Helical" evidence="11">
    <location>
        <begin position="90"/>
        <end position="109"/>
    </location>
</feature>
<evidence type="ECO:0000256" key="7">
    <source>
        <dbReference type="ARBA" id="ARBA00022989"/>
    </source>
</evidence>
<dbReference type="PROSITE" id="PS00449">
    <property type="entry name" value="ATPASE_A"/>
    <property type="match status" value="1"/>
</dbReference>
<accession>A0A146G625</accession>
<protein>
    <recommendedName>
        <fullName evidence="11 12">ATP synthase subunit a</fullName>
    </recommendedName>
    <alternativeName>
        <fullName evidence="11">ATP synthase F0 sector subunit a</fullName>
    </alternativeName>
    <alternativeName>
        <fullName evidence="11">F-ATPase subunit 6</fullName>
    </alternativeName>
</protein>
<dbReference type="CDD" id="cd00310">
    <property type="entry name" value="ATP-synt_Fo_a_6"/>
    <property type="match status" value="1"/>
</dbReference>
<evidence type="ECO:0000256" key="5">
    <source>
        <dbReference type="ARBA" id="ARBA00022692"/>
    </source>
</evidence>
<reference evidence="14" key="1">
    <citation type="journal article" date="2017" name="Genome Announc.">
        <title>Draft Genome Sequence of Terrimicrobium sacchariphilum NM-5T, a Facultative Anaerobic Soil Bacterium of the Class Spartobacteria.</title>
        <authorList>
            <person name="Qiu Y.L."/>
            <person name="Tourlousse D.M."/>
            <person name="Matsuura N."/>
            <person name="Ohashi A."/>
            <person name="Sekiguchi Y."/>
        </authorList>
    </citation>
    <scope>NUCLEOTIDE SEQUENCE [LARGE SCALE GENOMIC DNA]</scope>
    <source>
        <strain evidence="14">NM-5</strain>
    </source>
</reference>
<feature type="transmembrane region" description="Helical" evidence="11">
    <location>
        <begin position="142"/>
        <end position="161"/>
    </location>
</feature>
<evidence type="ECO:0000256" key="9">
    <source>
        <dbReference type="ARBA" id="ARBA00023136"/>
    </source>
</evidence>
<keyword evidence="5 11" id="KW-0812">Transmembrane</keyword>
<keyword evidence="14" id="KW-1185">Reference proteome</keyword>
<dbReference type="InterPro" id="IPR023011">
    <property type="entry name" value="ATP_synth_F0_asu_AS"/>
</dbReference>
<keyword evidence="7 11" id="KW-1133">Transmembrane helix</keyword>